<dbReference type="Pfam" id="PF01757">
    <property type="entry name" value="Acyl_transf_3"/>
    <property type="match status" value="1"/>
</dbReference>
<feature type="transmembrane region" description="Helical" evidence="1">
    <location>
        <begin position="156"/>
        <end position="177"/>
    </location>
</feature>
<feature type="transmembrane region" description="Helical" evidence="1">
    <location>
        <begin position="77"/>
        <end position="99"/>
    </location>
</feature>
<evidence type="ECO:0000313" key="4">
    <source>
        <dbReference type="Proteomes" id="UP001526430"/>
    </source>
</evidence>
<proteinExistence type="predicted"/>
<dbReference type="PANTHER" id="PTHR23028:SF53">
    <property type="entry name" value="ACYL_TRANSF_3 DOMAIN-CONTAINING PROTEIN"/>
    <property type="match status" value="1"/>
</dbReference>
<dbReference type="PANTHER" id="PTHR23028">
    <property type="entry name" value="ACETYLTRANSFERASE"/>
    <property type="match status" value="1"/>
</dbReference>
<feature type="transmembrane region" description="Helical" evidence="1">
    <location>
        <begin position="189"/>
        <end position="210"/>
    </location>
</feature>
<name>A0ABT3P3F2_9PROT</name>
<feature type="transmembrane region" description="Helical" evidence="1">
    <location>
        <begin position="275"/>
        <end position="296"/>
    </location>
</feature>
<sequence length="352" mass="39260">MTSSVAVRRWNDASRLRCLDGWRGVSILIVLFGHFTPLPWINMGRVGVELFFVLSGRLMVEMLFVQKQALGPFFRRRIARVWPALATFVAVVSINPWGIVPWRVDALGIAATLSFSVNYVNLVADVATVFDHVWSLSVEEHSYVLLAVLAMAARRWVLNIPLLLGALALAAILNGTAQTLLGGLSYYQVYWRTDVRIASILMAGAVYLQVREDNHVLAGWQSYAPLFLAALGVAFNVHAVPDWLKYSLGTTCLALAVGTIDRANPRLLKLLEQPILVHFGLWSFSLYVWQQGFYVLKEDLPRTGEARLLLLACAVTCGLLSFYVVEQPCRRFLNRHWGRPPQGVPSAQVSTP</sequence>
<keyword evidence="4" id="KW-1185">Reference proteome</keyword>
<dbReference type="RefSeq" id="WP_301592512.1">
    <property type="nucleotide sequence ID" value="NZ_JAPFQI010000033.1"/>
</dbReference>
<evidence type="ECO:0000259" key="2">
    <source>
        <dbReference type="Pfam" id="PF01757"/>
    </source>
</evidence>
<keyword evidence="3" id="KW-0012">Acyltransferase</keyword>
<feature type="transmembrane region" description="Helical" evidence="1">
    <location>
        <begin position="46"/>
        <end position="65"/>
    </location>
</feature>
<keyword evidence="1" id="KW-0472">Membrane</keyword>
<dbReference type="GO" id="GO:0016746">
    <property type="term" value="F:acyltransferase activity"/>
    <property type="evidence" value="ECO:0007669"/>
    <property type="project" value="UniProtKB-KW"/>
</dbReference>
<feature type="transmembrane region" description="Helical" evidence="1">
    <location>
        <begin position="222"/>
        <end position="240"/>
    </location>
</feature>
<evidence type="ECO:0000313" key="3">
    <source>
        <dbReference type="EMBL" id="MCW8088314.1"/>
    </source>
</evidence>
<dbReference type="InterPro" id="IPR002656">
    <property type="entry name" value="Acyl_transf_3_dom"/>
</dbReference>
<keyword evidence="1" id="KW-1133">Transmembrane helix</keyword>
<comment type="caution">
    <text evidence="3">The sequence shown here is derived from an EMBL/GenBank/DDBJ whole genome shotgun (WGS) entry which is preliminary data.</text>
</comment>
<keyword evidence="3" id="KW-0808">Transferase</keyword>
<feature type="transmembrane region" description="Helical" evidence="1">
    <location>
        <begin position="21"/>
        <end position="40"/>
    </location>
</feature>
<reference evidence="3 4" key="1">
    <citation type="submission" date="2022-10" db="EMBL/GenBank/DDBJ databases">
        <title>Roseococcus glaciei nov., sp. nov., isolated from glacier.</title>
        <authorList>
            <person name="Liu Q."/>
            <person name="Xin Y.-H."/>
        </authorList>
    </citation>
    <scope>NUCLEOTIDE SEQUENCE [LARGE SCALE GENOMIC DNA]</scope>
    <source>
        <strain evidence="3 4">MDT2-1-1</strain>
    </source>
</reference>
<feature type="transmembrane region" description="Helical" evidence="1">
    <location>
        <begin position="308"/>
        <end position="325"/>
    </location>
</feature>
<evidence type="ECO:0000256" key="1">
    <source>
        <dbReference type="SAM" id="Phobius"/>
    </source>
</evidence>
<dbReference type="Proteomes" id="UP001526430">
    <property type="component" value="Unassembled WGS sequence"/>
</dbReference>
<dbReference type="InterPro" id="IPR050879">
    <property type="entry name" value="Acyltransferase_3"/>
</dbReference>
<feature type="domain" description="Acyltransferase 3" evidence="2">
    <location>
        <begin position="18"/>
        <end position="296"/>
    </location>
</feature>
<accession>A0ABT3P3F2</accession>
<keyword evidence="1" id="KW-0812">Transmembrane</keyword>
<organism evidence="3 4">
    <name type="scientific">Sabulicella glaciei</name>
    <dbReference type="NCBI Taxonomy" id="2984948"/>
    <lineage>
        <taxon>Bacteria</taxon>
        <taxon>Pseudomonadati</taxon>
        <taxon>Pseudomonadota</taxon>
        <taxon>Alphaproteobacteria</taxon>
        <taxon>Acetobacterales</taxon>
        <taxon>Acetobacteraceae</taxon>
        <taxon>Sabulicella</taxon>
    </lineage>
</organism>
<dbReference type="EMBL" id="JAPFQI010000033">
    <property type="protein sequence ID" value="MCW8088314.1"/>
    <property type="molecule type" value="Genomic_DNA"/>
</dbReference>
<gene>
    <name evidence="3" type="ORF">OF850_22275</name>
</gene>
<protein>
    <submittedName>
        <fullName evidence="3">Acyltransferase</fullName>
    </submittedName>
</protein>